<evidence type="ECO:0000313" key="5">
    <source>
        <dbReference type="Proteomes" id="UP001519064"/>
    </source>
</evidence>
<dbReference type="PANTHER" id="PTHR43156">
    <property type="entry name" value="STAGE II SPORULATION PROTEIN E-RELATED"/>
    <property type="match status" value="1"/>
</dbReference>
<sequence>MEATSVQPDPTPGSEAATAAPEQALRELNQVALRTVARARHHARIRIAGGTPAHPAHTSRSQGGPGRPTAGPFAYDGAETAPPSDVAVLPGLPSWMPAVLGVLRGSSTLLRPERAPDGTVRDFIVVGANHFELSGVERGSYDFLGKRLSETRPGIRTSGMYDVYFAALDSGGPVSSDTIDYIDIIEGVLQRARLRGTVTLLPDEGLLLTNWEPVGEARLSRRIQERGRMGWAEWDLVTGRMRWSLGMRELLGLAAPPPEGVPPEGRDELEGAARSVTSAKDIGADLFTVGRMVDPADMPAFVDDMRVLLAGGEVPDRELTIHVGEEARRVRWLAHAQPEGAEVPESLLFAARNVTGQEEQLSRALSETERLRQEAAAEHRVSETFRRALTPPLGVLTPQWLSVSAAYVPSESGVGGDWYKCRELPGGRVLLAVGDASGHGVDAAHRAVQQRSALAGLAYMDEDAAELTMALGEVVYYGGLDTTATCVVGHLHPDSRIFRWASAGHPAPVLVRDGVPRLLEAEHGLMLGVTPHTAYPLNATQLQSGDLLLCYTDGVIERRGMDLDEGARALLAAARKCAARGRSAEAATDCLVSSLLSEEAEDDATVLALYLS</sequence>
<accession>A0ABS3XDH7</accession>
<dbReference type="SMART" id="SM00331">
    <property type="entry name" value="PP2C_SIG"/>
    <property type="match status" value="1"/>
</dbReference>
<dbReference type="Proteomes" id="UP001519064">
    <property type="component" value="Unassembled WGS sequence"/>
</dbReference>
<evidence type="ECO:0000259" key="3">
    <source>
        <dbReference type="PROSITE" id="PS51746"/>
    </source>
</evidence>
<dbReference type="InterPro" id="IPR036457">
    <property type="entry name" value="PPM-type-like_dom_sf"/>
</dbReference>
<proteinExistence type="predicted"/>
<dbReference type="InterPro" id="IPR052016">
    <property type="entry name" value="Bact_Sigma-Reg"/>
</dbReference>
<gene>
    <name evidence="4" type="ORF">ITI46_15860</name>
</gene>
<dbReference type="EMBL" id="JADKMA010000071">
    <property type="protein sequence ID" value="MBO8193131.1"/>
    <property type="molecule type" value="Genomic_DNA"/>
</dbReference>
<feature type="region of interest" description="Disordered" evidence="2">
    <location>
        <begin position="1"/>
        <end position="22"/>
    </location>
</feature>
<dbReference type="Gene3D" id="3.30.450.20">
    <property type="entry name" value="PAS domain"/>
    <property type="match status" value="1"/>
</dbReference>
<feature type="region of interest" description="Disordered" evidence="2">
    <location>
        <begin position="45"/>
        <end position="79"/>
    </location>
</feature>
<comment type="caution">
    <text evidence="4">The sequence shown here is derived from an EMBL/GenBank/DDBJ whole genome shotgun (WGS) entry which is preliminary data.</text>
</comment>
<evidence type="ECO:0000256" key="2">
    <source>
        <dbReference type="SAM" id="MobiDB-lite"/>
    </source>
</evidence>
<dbReference type="PANTHER" id="PTHR43156:SF2">
    <property type="entry name" value="STAGE II SPORULATION PROTEIN E"/>
    <property type="match status" value="1"/>
</dbReference>
<dbReference type="RefSeq" id="WP_209240193.1">
    <property type="nucleotide sequence ID" value="NZ_JADKMA010000071.1"/>
</dbReference>
<evidence type="ECO:0000313" key="4">
    <source>
        <dbReference type="EMBL" id="MBO8193131.1"/>
    </source>
</evidence>
<keyword evidence="5" id="KW-1185">Reference proteome</keyword>
<organism evidence="4 5">
    <name type="scientific">Streptomyces oryzae</name>
    <dbReference type="NCBI Taxonomy" id="1434886"/>
    <lineage>
        <taxon>Bacteria</taxon>
        <taxon>Bacillati</taxon>
        <taxon>Actinomycetota</taxon>
        <taxon>Actinomycetes</taxon>
        <taxon>Kitasatosporales</taxon>
        <taxon>Streptomycetaceae</taxon>
        <taxon>Streptomyces</taxon>
    </lineage>
</organism>
<dbReference type="InterPro" id="IPR001932">
    <property type="entry name" value="PPM-type_phosphatase-like_dom"/>
</dbReference>
<dbReference type="Gene3D" id="3.60.40.10">
    <property type="entry name" value="PPM-type phosphatase domain"/>
    <property type="match status" value="1"/>
</dbReference>
<evidence type="ECO:0000256" key="1">
    <source>
        <dbReference type="ARBA" id="ARBA00022801"/>
    </source>
</evidence>
<reference evidence="4 5" key="1">
    <citation type="submission" date="2020-11" db="EMBL/GenBank/DDBJ databases">
        <title>Streptomyces spirodelae sp. nov., isolated from duckweed.</title>
        <authorList>
            <person name="Saimee Y."/>
            <person name="Duangmal K."/>
        </authorList>
    </citation>
    <scope>NUCLEOTIDE SEQUENCE [LARGE SCALE GENOMIC DNA]</scope>
    <source>
        <strain evidence="4 5">S16-07</strain>
    </source>
</reference>
<protein>
    <submittedName>
        <fullName evidence="4">Serine/threonine-protein phosphatase</fullName>
    </submittedName>
</protein>
<dbReference type="SUPFAM" id="SSF81606">
    <property type="entry name" value="PP2C-like"/>
    <property type="match status" value="1"/>
</dbReference>
<dbReference type="PROSITE" id="PS51746">
    <property type="entry name" value="PPM_2"/>
    <property type="match status" value="1"/>
</dbReference>
<dbReference type="Pfam" id="PF07228">
    <property type="entry name" value="SpoIIE"/>
    <property type="match status" value="1"/>
</dbReference>
<keyword evidence="1" id="KW-0378">Hydrolase</keyword>
<name>A0ABS3XDH7_9ACTN</name>
<feature type="domain" description="PPM-type phosphatase" evidence="3">
    <location>
        <begin position="402"/>
        <end position="611"/>
    </location>
</feature>